<sequence length="105" mass="10867">MIKNLPLSTPAARYADQVRALYGAAAASVTVRHVGSRVSLLVQDARGDVLSPDDDAPWADLMALLDDTLDAGLVGTLDLAGVAVPAEEAWVPAMSTAVASIALPW</sequence>
<accession>A0A221T167</accession>
<dbReference type="KEGG" id="dfc:DFI_15825"/>
<geneLocation type="plasmid" evidence="2">
    <name>pdfi1</name>
</geneLocation>
<evidence type="ECO:0000313" key="1">
    <source>
        <dbReference type="EMBL" id="ASN82637.1"/>
    </source>
</evidence>
<proteinExistence type="predicted"/>
<gene>
    <name evidence="1" type="ORF">DFI_15825</name>
</gene>
<name>A0A221T167_9DEIO</name>
<dbReference type="EMBL" id="CP021082">
    <property type="protein sequence ID" value="ASN82637.1"/>
    <property type="molecule type" value="Genomic_DNA"/>
</dbReference>
<reference evidence="1 2" key="1">
    <citation type="submission" date="2017-05" db="EMBL/GenBank/DDBJ databases">
        <title>The complete genome sequence of Deinococcus ficus isolated from the rhizosphere of the Ficus religiosa L. in Taiwan.</title>
        <authorList>
            <person name="Wu K.-M."/>
            <person name="Liao T.-L."/>
            <person name="Liu Y.-M."/>
            <person name="Young C.-C."/>
            <person name="Tsai S.-F."/>
        </authorList>
    </citation>
    <scope>NUCLEOTIDE SEQUENCE [LARGE SCALE GENOMIC DNA]</scope>
    <source>
        <strain evidence="1 2">CC-FR2-10</strain>
        <plasmid evidence="2">pdfi1</plasmid>
    </source>
</reference>
<dbReference type="Proteomes" id="UP000259030">
    <property type="component" value="Plasmid pDFI1"/>
</dbReference>
<keyword evidence="1" id="KW-0614">Plasmid</keyword>
<dbReference type="RefSeq" id="WP_027464298.1">
    <property type="nucleotide sequence ID" value="NZ_CP021082.1"/>
</dbReference>
<keyword evidence="2" id="KW-1185">Reference proteome</keyword>
<organism evidence="1 2">
    <name type="scientific">Deinococcus ficus</name>
    <dbReference type="NCBI Taxonomy" id="317577"/>
    <lineage>
        <taxon>Bacteria</taxon>
        <taxon>Thermotogati</taxon>
        <taxon>Deinococcota</taxon>
        <taxon>Deinococci</taxon>
        <taxon>Deinococcales</taxon>
        <taxon>Deinococcaceae</taxon>
        <taxon>Deinococcus</taxon>
    </lineage>
</organism>
<evidence type="ECO:0000313" key="2">
    <source>
        <dbReference type="Proteomes" id="UP000259030"/>
    </source>
</evidence>
<protein>
    <submittedName>
        <fullName evidence="1">Uncharacterized protein</fullName>
    </submittedName>
</protein>
<dbReference type="AlphaFoldDB" id="A0A221T167"/>